<dbReference type="GO" id="GO:0000155">
    <property type="term" value="F:phosphorelay sensor kinase activity"/>
    <property type="evidence" value="ECO:0007669"/>
    <property type="project" value="TreeGrafter"/>
</dbReference>
<keyword evidence="1" id="KW-0597">Phosphoprotein</keyword>
<evidence type="ECO:0000256" key="1">
    <source>
        <dbReference type="ARBA" id="ARBA00022553"/>
    </source>
</evidence>
<dbReference type="Gene3D" id="2.130.10.10">
    <property type="entry name" value="YVTN repeat-like/Quinoprotein amine dehydrogenase"/>
    <property type="match status" value="1"/>
</dbReference>
<name>A0A286F5C0_9BACT</name>
<keyword evidence="2" id="KW-1133">Transmembrane helix</keyword>
<sequence length="208" mass="24231">MNKRMAYFSQWLESAYARCFGWYTVVLVVFIAHFRAIAQPASDKFDHLSVKDGLSNNSVNCILQDREGFMWFGTNDGLNKFDGYSFQVFQTDPARPTRSLTDNRILGLCEDHKNRLWVVTEGAGLHEIDKQTGNVTHHPIHTKHENWWNNQLSVYEDRQGILWLCSYGGLIRYEPASHHFTLYPSPKREVPVKCVFEDRQNRFWVATA</sequence>
<keyword evidence="2" id="KW-0812">Transmembrane</keyword>
<feature type="transmembrane region" description="Helical" evidence="2">
    <location>
        <begin position="20"/>
        <end position="38"/>
    </location>
</feature>
<protein>
    <submittedName>
        <fullName evidence="3">Two component regulator propeller</fullName>
    </submittedName>
</protein>
<organism evidence="3 4">
    <name type="scientific">Spirosoma fluviale</name>
    <dbReference type="NCBI Taxonomy" id="1597977"/>
    <lineage>
        <taxon>Bacteria</taxon>
        <taxon>Pseudomonadati</taxon>
        <taxon>Bacteroidota</taxon>
        <taxon>Cytophagia</taxon>
        <taxon>Cytophagales</taxon>
        <taxon>Cytophagaceae</taxon>
        <taxon>Spirosoma</taxon>
    </lineage>
</organism>
<dbReference type="EMBL" id="OCNH01000001">
    <property type="protein sequence ID" value="SOD78408.1"/>
    <property type="molecule type" value="Genomic_DNA"/>
</dbReference>
<dbReference type="Pfam" id="PF07494">
    <property type="entry name" value="Reg_prop"/>
    <property type="match status" value="2"/>
</dbReference>
<keyword evidence="4" id="KW-1185">Reference proteome</keyword>
<gene>
    <name evidence="3" type="ORF">SAMN06269250_0447</name>
</gene>
<evidence type="ECO:0000313" key="3">
    <source>
        <dbReference type="EMBL" id="SOD78408.1"/>
    </source>
</evidence>
<reference evidence="4" key="1">
    <citation type="submission" date="2017-09" db="EMBL/GenBank/DDBJ databases">
        <authorList>
            <person name="Varghese N."/>
            <person name="Submissions S."/>
        </authorList>
    </citation>
    <scope>NUCLEOTIDE SEQUENCE [LARGE SCALE GENOMIC DNA]</scope>
    <source>
        <strain evidence="4">DSM 29961</strain>
    </source>
</reference>
<keyword evidence="2" id="KW-0472">Membrane</keyword>
<dbReference type="OrthoDB" id="799853at2"/>
<dbReference type="PANTHER" id="PTHR43547:SF2">
    <property type="entry name" value="HYBRID SIGNAL TRANSDUCTION HISTIDINE KINASE C"/>
    <property type="match status" value="1"/>
</dbReference>
<evidence type="ECO:0000313" key="4">
    <source>
        <dbReference type="Proteomes" id="UP000219452"/>
    </source>
</evidence>
<dbReference type="Proteomes" id="UP000219452">
    <property type="component" value="Unassembled WGS sequence"/>
</dbReference>
<dbReference type="PANTHER" id="PTHR43547">
    <property type="entry name" value="TWO-COMPONENT HISTIDINE KINASE"/>
    <property type="match status" value="1"/>
</dbReference>
<evidence type="ECO:0000256" key="2">
    <source>
        <dbReference type="SAM" id="Phobius"/>
    </source>
</evidence>
<dbReference type="InterPro" id="IPR015943">
    <property type="entry name" value="WD40/YVTN_repeat-like_dom_sf"/>
</dbReference>
<dbReference type="SUPFAM" id="SSF63829">
    <property type="entry name" value="Calcium-dependent phosphotriesterase"/>
    <property type="match status" value="1"/>
</dbReference>
<dbReference type="AlphaFoldDB" id="A0A286F5C0"/>
<dbReference type="InterPro" id="IPR011110">
    <property type="entry name" value="Reg_prop"/>
</dbReference>
<proteinExistence type="predicted"/>
<accession>A0A286F5C0</accession>